<dbReference type="EC" id="2.7.7.7" evidence="2"/>
<sequence length="556" mass="65023">ACQTVSPPCKEEHGGITCPECNVKLKNQICFAAHQGERCKSVQKCVDCKRLVFLRDRKSKHVCGEVFCKICREFMVPNHQCYMRVDTGRPKTEDFLFIFFDLETRQDEYIDDKRVHIVNLCVTQQFCWKCIGGENCESCNTRTRVFRQNPVVQFMDYVMEVRKNFKNVCVIAHNGQGFDFQFILKYVLEQTRFSPDLIMRGTKVILMELDNVRFIDSLNYFPMALSALNKAFDLPPEKKKGYFPHLFNTLANQNYVGPIPPKEYYCPESMFEKNYKDFENWHNDQVNKNVVFDLQKELVEYCISDVEILAQACIKFRAMFLEECKVDPFMEAVTIASACNLVFRRNFLKANTIGLVPKSGYRLVDTQSAIALQWLTWEEDRRGIRIQHAGREREVKIDGLKVDGFDGERIYEFQGCYFHGCPKCYKYEREEPLSDDPSDSLHLRFERTKSKITKFQNSGYEVIEMWECEFKTLKKDLKLEYLNSHPILNTLPLNPRDAFFGGRTGNARTYHKCTEGESIQYVDVCSLYPFVNKIKTYPKSHPKIYVGDRECRGRGM</sequence>
<feature type="non-terminal residue" evidence="10">
    <location>
        <position position="1"/>
    </location>
</feature>
<evidence type="ECO:0000256" key="4">
    <source>
        <dbReference type="ARBA" id="ARBA00022695"/>
    </source>
</evidence>
<feature type="domain" description="DNA-directed DNA polymerase family B mitochondria/virus" evidence="9">
    <location>
        <begin position="166"/>
        <end position="357"/>
    </location>
</feature>
<dbReference type="SUPFAM" id="SSF56672">
    <property type="entry name" value="DNA/RNA polymerases"/>
    <property type="match status" value="1"/>
</dbReference>
<feature type="non-terminal residue" evidence="10">
    <location>
        <position position="556"/>
    </location>
</feature>
<dbReference type="GO" id="GO:0006260">
    <property type="term" value="P:DNA replication"/>
    <property type="evidence" value="ECO:0007669"/>
    <property type="project" value="UniProtKB-KW"/>
</dbReference>
<protein>
    <recommendedName>
        <fullName evidence="2">DNA-directed DNA polymerase</fullName>
        <ecNumber evidence="2">2.7.7.7</ecNumber>
    </recommendedName>
</protein>
<dbReference type="GO" id="GO:0003677">
    <property type="term" value="F:DNA binding"/>
    <property type="evidence" value="ECO:0007669"/>
    <property type="project" value="UniProtKB-KW"/>
</dbReference>
<dbReference type="PANTHER" id="PTHR33568">
    <property type="entry name" value="DNA POLYMERASE"/>
    <property type="match status" value="1"/>
</dbReference>
<dbReference type="InterPro" id="IPR012337">
    <property type="entry name" value="RNaseH-like_sf"/>
</dbReference>
<evidence type="ECO:0000256" key="5">
    <source>
        <dbReference type="ARBA" id="ARBA00022705"/>
    </source>
</evidence>
<dbReference type="AlphaFoldDB" id="A0A1B6LYH6"/>
<dbReference type="InterPro" id="IPR036397">
    <property type="entry name" value="RNaseH_sf"/>
</dbReference>
<name>A0A1B6LYH6_9HEMI</name>
<comment type="similarity">
    <text evidence="1">Belongs to the DNA polymerase type-B family.</text>
</comment>
<accession>A0A1B6LYH6</accession>
<dbReference type="Gene3D" id="3.40.960.10">
    <property type="entry name" value="VSR Endonuclease"/>
    <property type="match status" value="1"/>
</dbReference>
<dbReference type="InterPro" id="IPR043502">
    <property type="entry name" value="DNA/RNA_pol_sf"/>
</dbReference>
<keyword evidence="3" id="KW-0808">Transferase</keyword>
<reference evidence="10" key="1">
    <citation type="submission" date="2015-11" db="EMBL/GenBank/DDBJ databases">
        <title>De novo transcriptome assembly of four potential Pierce s Disease insect vectors from Arizona vineyards.</title>
        <authorList>
            <person name="Tassone E.E."/>
        </authorList>
    </citation>
    <scope>NUCLEOTIDE SEQUENCE</scope>
</reference>
<proteinExistence type="inferred from homology"/>
<organism evidence="10">
    <name type="scientific">Graphocephala atropunctata</name>
    <dbReference type="NCBI Taxonomy" id="36148"/>
    <lineage>
        <taxon>Eukaryota</taxon>
        <taxon>Metazoa</taxon>
        <taxon>Ecdysozoa</taxon>
        <taxon>Arthropoda</taxon>
        <taxon>Hexapoda</taxon>
        <taxon>Insecta</taxon>
        <taxon>Pterygota</taxon>
        <taxon>Neoptera</taxon>
        <taxon>Paraneoptera</taxon>
        <taxon>Hemiptera</taxon>
        <taxon>Auchenorrhyncha</taxon>
        <taxon>Membracoidea</taxon>
        <taxon>Cicadellidae</taxon>
        <taxon>Cicadellinae</taxon>
        <taxon>Cicadellini</taxon>
        <taxon>Graphocephala</taxon>
    </lineage>
</organism>
<dbReference type="GO" id="GO:0000166">
    <property type="term" value="F:nucleotide binding"/>
    <property type="evidence" value="ECO:0007669"/>
    <property type="project" value="InterPro"/>
</dbReference>
<evidence type="ECO:0000256" key="1">
    <source>
        <dbReference type="ARBA" id="ARBA00005755"/>
    </source>
</evidence>
<dbReference type="EMBL" id="GEBQ01011272">
    <property type="protein sequence ID" value="JAT28705.1"/>
    <property type="molecule type" value="Transcribed_RNA"/>
</dbReference>
<evidence type="ECO:0000256" key="6">
    <source>
        <dbReference type="ARBA" id="ARBA00022932"/>
    </source>
</evidence>
<keyword evidence="7" id="KW-0238">DNA-binding</keyword>
<evidence type="ECO:0000256" key="3">
    <source>
        <dbReference type="ARBA" id="ARBA00022679"/>
    </source>
</evidence>
<evidence type="ECO:0000259" key="9">
    <source>
        <dbReference type="Pfam" id="PF03175"/>
    </source>
</evidence>
<dbReference type="Pfam" id="PF03175">
    <property type="entry name" value="DNA_pol_B_2"/>
    <property type="match status" value="1"/>
</dbReference>
<keyword evidence="4" id="KW-0548">Nucleotidyltransferase</keyword>
<evidence type="ECO:0000256" key="2">
    <source>
        <dbReference type="ARBA" id="ARBA00012417"/>
    </source>
</evidence>
<dbReference type="GO" id="GO:0003887">
    <property type="term" value="F:DNA-directed DNA polymerase activity"/>
    <property type="evidence" value="ECO:0007669"/>
    <property type="project" value="UniProtKB-KW"/>
</dbReference>
<dbReference type="SUPFAM" id="SSF53098">
    <property type="entry name" value="Ribonuclease H-like"/>
    <property type="match status" value="1"/>
</dbReference>
<dbReference type="GO" id="GO:0042575">
    <property type="term" value="C:DNA polymerase complex"/>
    <property type="evidence" value="ECO:0007669"/>
    <property type="project" value="UniProtKB-ARBA"/>
</dbReference>
<evidence type="ECO:0000256" key="8">
    <source>
        <dbReference type="ARBA" id="ARBA00049244"/>
    </source>
</evidence>
<comment type="catalytic activity">
    <reaction evidence="8">
        <text>DNA(n) + a 2'-deoxyribonucleoside 5'-triphosphate = DNA(n+1) + diphosphate</text>
        <dbReference type="Rhea" id="RHEA:22508"/>
        <dbReference type="Rhea" id="RHEA-COMP:17339"/>
        <dbReference type="Rhea" id="RHEA-COMP:17340"/>
        <dbReference type="ChEBI" id="CHEBI:33019"/>
        <dbReference type="ChEBI" id="CHEBI:61560"/>
        <dbReference type="ChEBI" id="CHEBI:173112"/>
        <dbReference type="EC" id="2.7.7.7"/>
    </reaction>
</comment>
<dbReference type="PANTHER" id="PTHR33568:SF3">
    <property type="entry name" value="DNA-DIRECTED DNA POLYMERASE"/>
    <property type="match status" value="1"/>
</dbReference>
<gene>
    <name evidence="10" type="ORF">g.24452</name>
</gene>
<dbReference type="Gene3D" id="3.30.420.10">
    <property type="entry name" value="Ribonuclease H-like superfamily/Ribonuclease H"/>
    <property type="match status" value="1"/>
</dbReference>
<evidence type="ECO:0000256" key="7">
    <source>
        <dbReference type="ARBA" id="ARBA00023125"/>
    </source>
</evidence>
<dbReference type="InterPro" id="IPR004868">
    <property type="entry name" value="DNA-dir_DNA_pol_B_mt/vir"/>
</dbReference>
<evidence type="ECO:0000313" key="10">
    <source>
        <dbReference type="EMBL" id="JAT28705.1"/>
    </source>
</evidence>
<keyword evidence="5" id="KW-0235">DNA replication</keyword>
<keyword evidence="6" id="KW-0239">DNA-directed DNA polymerase</keyword>